<organism evidence="1 3">
    <name type="scientific">Cercospora beticola</name>
    <name type="common">Sugarbeet leaf spot fungus</name>
    <dbReference type="NCBI Taxonomy" id="122368"/>
    <lineage>
        <taxon>Eukaryota</taxon>
        <taxon>Fungi</taxon>
        <taxon>Dikarya</taxon>
        <taxon>Ascomycota</taxon>
        <taxon>Pezizomycotina</taxon>
        <taxon>Dothideomycetes</taxon>
        <taxon>Dothideomycetidae</taxon>
        <taxon>Mycosphaerellales</taxon>
        <taxon>Mycosphaerellaceae</taxon>
        <taxon>Cercospora</taxon>
    </lineage>
</organism>
<accession>A0A2G5HH27</accession>
<dbReference type="InterPro" id="IPR038883">
    <property type="entry name" value="AN11006-like"/>
</dbReference>
<dbReference type="OrthoDB" id="3905718at2759"/>
<dbReference type="PANTHER" id="PTHR42085">
    <property type="entry name" value="F-BOX DOMAIN-CONTAINING PROTEIN"/>
    <property type="match status" value="1"/>
</dbReference>
<protein>
    <submittedName>
        <fullName evidence="1">Uncharacterized protein</fullName>
    </submittedName>
</protein>
<evidence type="ECO:0000313" key="3">
    <source>
        <dbReference type="Proteomes" id="UP000230605"/>
    </source>
</evidence>
<dbReference type="Proteomes" id="UP000230605">
    <property type="component" value="Chromosome 7"/>
</dbReference>
<evidence type="ECO:0000313" key="1">
    <source>
        <dbReference type="EMBL" id="PIA91542.1"/>
    </source>
</evidence>
<dbReference type="EMBL" id="LKMD01000106">
    <property type="protein sequence ID" value="PIA91542.1"/>
    <property type="molecule type" value="Genomic_DNA"/>
</dbReference>
<evidence type="ECO:0000313" key="4">
    <source>
        <dbReference type="Proteomes" id="UP001302367"/>
    </source>
</evidence>
<dbReference type="Proteomes" id="UP001302367">
    <property type="component" value="Chromosome 7"/>
</dbReference>
<dbReference type="PANTHER" id="PTHR42085:SF2">
    <property type="entry name" value="F-BOX DOMAIN-CONTAINING PROTEIN"/>
    <property type="match status" value="1"/>
</dbReference>
<reference evidence="2 4" key="2">
    <citation type="submission" date="2023-09" db="EMBL/GenBank/DDBJ databases">
        <title>Complete-Gapless Cercospora beticola genome.</title>
        <authorList>
            <person name="Wyatt N.A."/>
            <person name="Spanner R.E."/>
            <person name="Bolton M.D."/>
        </authorList>
    </citation>
    <scope>NUCLEOTIDE SEQUENCE [LARGE SCALE GENOMIC DNA]</scope>
    <source>
        <strain evidence="2">Cb09-40</strain>
    </source>
</reference>
<proteinExistence type="predicted"/>
<evidence type="ECO:0000313" key="2">
    <source>
        <dbReference type="EMBL" id="WPB06434.1"/>
    </source>
</evidence>
<dbReference type="EMBL" id="CP134190">
    <property type="protein sequence ID" value="WPB06434.1"/>
    <property type="molecule type" value="Genomic_DNA"/>
</dbReference>
<sequence length="375" mass="41808">MEDGRHNLLAGAAAIESGRPFPAASLYKITPQPRILREELLELIEPWRESSEQPPFSMGELVVIALVLLNEHSVTLQRIQHKIYRTFGYYNDQALLEYMTGSAARRGVPAAASGRSALILPSGTDRERLKASLYKATKHFDLPVRRSGAGQQKSLGVVQNAARAYLRHWLEPTRKGTFDFMGLPPELREKIYKMLMVYPKSGLSYTDDLEATVSSSGYYGLSVEKHSATFAILSVCKATHHEALPVFYNNNVMEFESLDGLISALERMSTEIIKEIRTLHIFARTCDIIRHGALDSDGALELLRALSPNKLILSGSPNFFIELMLGFTDLNVKSGGSTAIQEIIGLMKRARTIQVRANSQVEEWLDGKLDELEKA</sequence>
<dbReference type="AlphaFoldDB" id="A0A2G5HH27"/>
<name>A0A2G5HH27_CERBT</name>
<gene>
    <name evidence="1" type="ORF">CB0940_09261</name>
    <name evidence="2" type="ORF">RHO25_011091</name>
</gene>
<keyword evidence="4" id="KW-1185">Reference proteome</keyword>
<reference evidence="1 3" key="1">
    <citation type="submission" date="2015-10" db="EMBL/GenBank/DDBJ databases">
        <title>The cercosporin biosynthetic gene cluster was horizontally transferred to several fungal lineages and shown to be expanded in Cercospora beticola based on microsynteny with recipient genomes.</title>
        <authorList>
            <person name="De Jonge R."/>
            <person name="Ebert M.K."/>
            <person name="Suttle J.C."/>
            <person name="Jurick Ii W.M."/>
            <person name="Secor G.A."/>
            <person name="Thomma B.P."/>
            <person name="Van De Peer Y."/>
            <person name="Bolton M.D."/>
        </authorList>
    </citation>
    <scope>NUCLEOTIDE SEQUENCE [LARGE SCALE GENOMIC DNA]</scope>
    <source>
        <strain evidence="1 3">09-40</strain>
    </source>
</reference>